<evidence type="ECO:0000256" key="1">
    <source>
        <dbReference type="RuleBase" id="RU364000"/>
    </source>
</evidence>
<dbReference type="PANTHER" id="PTHR11695">
    <property type="entry name" value="ALCOHOL DEHYDROGENASE RELATED"/>
    <property type="match status" value="1"/>
</dbReference>
<dbReference type="RefSeq" id="WP_064122805.1">
    <property type="nucleotide sequence ID" value="NZ_CP015243.1"/>
</dbReference>
<dbReference type="InterPro" id="IPR014182">
    <property type="entry name" value="ADH_Zn_typ-1"/>
</dbReference>
<dbReference type="EMBL" id="CP015243">
    <property type="protein sequence ID" value="ANF57883.1"/>
    <property type="molecule type" value="Genomic_DNA"/>
</dbReference>
<dbReference type="GO" id="GO:0016491">
    <property type="term" value="F:oxidoreductase activity"/>
    <property type="evidence" value="ECO:0007669"/>
    <property type="project" value="UniProtKB-KW"/>
</dbReference>
<dbReference type="InterPro" id="IPR036291">
    <property type="entry name" value="NAD(P)-bd_dom_sf"/>
</dbReference>
<keyword evidence="4" id="KW-1185">Reference proteome</keyword>
<dbReference type="InterPro" id="IPR011032">
    <property type="entry name" value="GroES-like_sf"/>
</dbReference>
<dbReference type="KEGG" id="haa:A5892_10765"/>
<dbReference type="Proteomes" id="UP000077875">
    <property type="component" value="Chromosome"/>
</dbReference>
<dbReference type="AlphaFoldDB" id="A0A172YF81"/>
<protein>
    <recommendedName>
        <fullName evidence="1">Zinc-type alcohol dehydrogenase-like protein</fullName>
    </recommendedName>
</protein>
<name>A0A172YF81_9GAMM</name>
<dbReference type="SUPFAM" id="SSF50129">
    <property type="entry name" value="GroES-like"/>
    <property type="match status" value="1"/>
</dbReference>
<evidence type="ECO:0000313" key="3">
    <source>
        <dbReference type="EMBL" id="ANF57883.1"/>
    </source>
</evidence>
<reference evidence="3 4" key="1">
    <citation type="submission" date="2016-04" db="EMBL/GenBank/DDBJ databases">
        <title>Complete Genome Sequence of Halotalea alkalilenta IHB B 13600.</title>
        <authorList>
            <person name="Swarnkar M.K."/>
            <person name="Sharma A."/>
            <person name="Kaushal K."/>
            <person name="Soni R."/>
            <person name="Rana S."/>
            <person name="Singh A.K."/>
            <person name="Gulati A."/>
        </authorList>
    </citation>
    <scope>NUCLEOTIDE SEQUENCE [LARGE SCALE GENOMIC DNA]</scope>
    <source>
        <strain evidence="3 4">IHB B 13600</strain>
    </source>
</reference>
<feature type="domain" description="Enoyl reductase (ER)" evidence="2">
    <location>
        <begin position="8"/>
        <end position="337"/>
    </location>
</feature>
<dbReference type="Gene3D" id="3.40.50.720">
    <property type="entry name" value="NAD(P)-binding Rossmann-like Domain"/>
    <property type="match status" value="1"/>
</dbReference>
<dbReference type="Pfam" id="PF08240">
    <property type="entry name" value="ADH_N"/>
    <property type="match status" value="1"/>
</dbReference>
<organism evidence="3 4">
    <name type="scientific">Halotalea alkalilenta</name>
    <dbReference type="NCBI Taxonomy" id="376489"/>
    <lineage>
        <taxon>Bacteria</taxon>
        <taxon>Pseudomonadati</taxon>
        <taxon>Pseudomonadota</taxon>
        <taxon>Gammaproteobacteria</taxon>
        <taxon>Oceanospirillales</taxon>
        <taxon>Halomonadaceae</taxon>
        <taxon>Halotalea</taxon>
    </lineage>
</organism>
<keyword evidence="1" id="KW-0862">Zinc</keyword>
<dbReference type="NCBIfam" id="TIGR02817">
    <property type="entry name" value="adh_fam_1"/>
    <property type="match status" value="1"/>
</dbReference>
<dbReference type="InterPro" id="IPR013154">
    <property type="entry name" value="ADH-like_N"/>
</dbReference>
<dbReference type="InterPro" id="IPR020843">
    <property type="entry name" value="ER"/>
</dbReference>
<dbReference type="CDD" id="cd08252">
    <property type="entry name" value="AL_MDR"/>
    <property type="match status" value="1"/>
</dbReference>
<evidence type="ECO:0000259" key="2">
    <source>
        <dbReference type="SMART" id="SM00829"/>
    </source>
</evidence>
<proteinExistence type="inferred from homology"/>
<keyword evidence="1" id="KW-0479">Metal-binding</keyword>
<dbReference type="InterPro" id="IPR050700">
    <property type="entry name" value="YIM1/Zinc_Alcohol_DH_Fams"/>
</dbReference>
<dbReference type="SUPFAM" id="SSF51735">
    <property type="entry name" value="NAD(P)-binding Rossmann-fold domains"/>
    <property type="match status" value="1"/>
</dbReference>
<dbReference type="GO" id="GO:0008270">
    <property type="term" value="F:zinc ion binding"/>
    <property type="evidence" value="ECO:0007669"/>
    <property type="project" value="InterPro"/>
</dbReference>
<keyword evidence="1" id="KW-0560">Oxidoreductase</keyword>
<gene>
    <name evidence="3" type="ORF">A5892_10765</name>
</gene>
<sequence length="341" mass="37031">MKAIAITGKPELEQAFIEREEPKPAPGPRDLLIKIQAISVNPVDTKIRRSATESKVIGWDAVGVVEALGEQARGFAIGDKVYYAGDVSRPGSDAEYQCVDARLVAKAPESLEIEEAAALPLTALTAWEGLFDVLGLELRDEPRPAAQAGAGRAQETLLVINGAGGVGSMVIQLAKQLTDLRVIATASREMSVEWCKEMGADLVVDHHRLVDALAAEGIEQVDYIYCCHDIGDHWDNMTQLIRPFGRVVAIAETKKQVDVNAFQIKAASFAWELMFARALHDYFPERQGEILARLAELIDAGHLRSTLSEVIGPLSVDNLAEAHRRLESGHAIGKLVLTVAD</sequence>
<accession>A0A172YF81</accession>
<dbReference type="SMART" id="SM00829">
    <property type="entry name" value="PKS_ER"/>
    <property type="match status" value="1"/>
</dbReference>
<comment type="similarity">
    <text evidence="1">Belongs to the zinc-containing alcohol dehydrogenase family. Quinone oxidoreductase subfamily.</text>
</comment>
<dbReference type="PANTHER" id="PTHR11695:SF294">
    <property type="entry name" value="RETICULON-4-INTERACTING PROTEIN 1, MITOCHONDRIAL"/>
    <property type="match status" value="1"/>
</dbReference>
<dbReference type="Pfam" id="PF13602">
    <property type="entry name" value="ADH_zinc_N_2"/>
    <property type="match status" value="1"/>
</dbReference>
<evidence type="ECO:0000313" key="4">
    <source>
        <dbReference type="Proteomes" id="UP000077875"/>
    </source>
</evidence>
<dbReference type="Gene3D" id="3.90.180.10">
    <property type="entry name" value="Medium-chain alcohol dehydrogenases, catalytic domain"/>
    <property type="match status" value="1"/>
</dbReference>